<feature type="domain" description="LOB" evidence="3">
    <location>
        <begin position="210"/>
        <end position="248"/>
    </location>
</feature>
<dbReference type="PANTHER" id="PTHR34356">
    <property type="entry name" value="ANTIGENIC HEAT-STABLE PROTEIN"/>
    <property type="match status" value="1"/>
</dbReference>
<sequence length="416" mass="45649">MESSPSSSSVITSEDVMGTLMNDGTIDSMRLKIITQLKANEELKNTTIKMVEQSRVLNTPGAEKQTKRELFDALRQELETSVLEKASKSVWELILDNNGIGKEISETVEQVFCRLSGREAPLFVSDFGPQPEKGKEKKSGQKEESRASGKDNSESAAKKRKMNTEEEFDEAVCKSSDKSTSSDDSSKMPPPSVRNTRRIFFTYTGSTYLAIFRSLLYEACGRIVNPIYGSVGLLWSGNWQLCQNAVEAVLKGAPITPIASEVAVNNNGPPLKLPYDIRHINKDDNSTKSNDLHRVRTRCRFKRSGAKTKVTKENPVCSGSGDESAHEKVNGSTSHESSLSHQSEAAAAAPNVECDSREIESFHSPAEPTEDGDIELELTLGFAPFATAKETKRSEAFHFIDAAGECKMELGLHCPA</sequence>
<dbReference type="OrthoDB" id="2021066at2759"/>
<protein>
    <recommendedName>
        <fullName evidence="3">LOB domain-containing protein</fullName>
    </recommendedName>
</protein>
<feature type="compositionally biased region" description="Basic and acidic residues" evidence="2">
    <location>
        <begin position="132"/>
        <end position="157"/>
    </location>
</feature>
<proteinExistence type="inferred from homology"/>
<name>A0A9Q1LYH9_9SOLA</name>
<keyword evidence="5" id="KW-1185">Reference proteome</keyword>
<dbReference type="PANTHER" id="PTHR34356:SF1">
    <property type="entry name" value="ANTIGENIC HEAT-STABLE PROTEIN"/>
    <property type="match status" value="1"/>
</dbReference>
<feature type="compositionally biased region" description="Basic and acidic residues" evidence="2">
    <location>
        <begin position="171"/>
        <end position="186"/>
    </location>
</feature>
<organism evidence="4 5">
    <name type="scientific">Anisodus acutangulus</name>
    <dbReference type="NCBI Taxonomy" id="402998"/>
    <lineage>
        <taxon>Eukaryota</taxon>
        <taxon>Viridiplantae</taxon>
        <taxon>Streptophyta</taxon>
        <taxon>Embryophyta</taxon>
        <taxon>Tracheophyta</taxon>
        <taxon>Spermatophyta</taxon>
        <taxon>Magnoliopsida</taxon>
        <taxon>eudicotyledons</taxon>
        <taxon>Gunneridae</taxon>
        <taxon>Pentapetalae</taxon>
        <taxon>asterids</taxon>
        <taxon>lamiids</taxon>
        <taxon>Solanales</taxon>
        <taxon>Solanaceae</taxon>
        <taxon>Solanoideae</taxon>
        <taxon>Hyoscyameae</taxon>
        <taxon>Anisodus</taxon>
    </lineage>
</organism>
<dbReference type="Proteomes" id="UP001152561">
    <property type="component" value="Unassembled WGS sequence"/>
</dbReference>
<gene>
    <name evidence="4" type="ORF">K7X08_018453</name>
</gene>
<comment type="similarity">
    <text evidence="1">Belongs to the LOB domain-containing protein family.</text>
</comment>
<dbReference type="Pfam" id="PF03195">
    <property type="entry name" value="LOB"/>
    <property type="match status" value="1"/>
</dbReference>
<dbReference type="InterPro" id="IPR004883">
    <property type="entry name" value="LOB"/>
</dbReference>
<reference evidence="5" key="1">
    <citation type="journal article" date="2023" name="Proc. Natl. Acad. Sci. U.S.A.">
        <title>Genomic and structural basis for evolution of tropane alkaloid biosynthesis.</title>
        <authorList>
            <person name="Wanga Y.-J."/>
            <person name="Taina T."/>
            <person name="Yua J.-Y."/>
            <person name="Lia J."/>
            <person name="Xua B."/>
            <person name="Chenc J."/>
            <person name="D'Auriad J.C."/>
            <person name="Huanga J.-P."/>
            <person name="Huanga S.-X."/>
        </authorList>
    </citation>
    <scope>NUCLEOTIDE SEQUENCE [LARGE SCALE GENOMIC DNA]</scope>
    <source>
        <strain evidence="5">cv. KIB-2019</strain>
    </source>
</reference>
<evidence type="ECO:0000256" key="1">
    <source>
        <dbReference type="ARBA" id="ARBA00005474"/>
    </source>
</evidence>
<evidence type="ECO:0000313" key="5">
    <source>
        <dbReference type="Proteomes" id="UP001152561"/>
    </source>
</evidence>
<accession>A0A9Q1LYH9</accession>
<feature type="compositionally biased region" description="Low complexity" evidence="2">
    <location>
        <begin position="334"/>
        <end position="349"/>
    </location>
</feature>
<comment type="caution">
    <text evidence="4">The sequence shown here is derived from an EMBL/GenBank/DDBJ whole genome shotgun (WGS) entry which is preliminary data.</text>
</comment>
<feature type="region of interest" description="Disordered" evidence="2">
    <location>
        <begin position="310"/>
        <end position="370"/>
    </location>
</feature>
<evidence type="ECO:0000259" key="3">
    <source>
        <dbReference type="Pfam" id="PF03195"/>
    </source>
</evidence>
<dbReference type="EMBL" id="JAJAGQ010000013">
    <property type="protein sequence ID" value="KAJ8545870.1"/>
    <property type="molecule type" value="Genomic_DNA"/>
</dbReference>
<feature type="region of interest" description="Disordered" evidence="2">
    <location>
        <begin position="123"/>
        <end position="194"/>
    </location>
</feature>
<evidence type="ECO:0000313" key="4">
    <source>
        <dbReference type="EMBL" id="KAJ8545870.1"/>
    </source>
</evidence>
<dbReference type="AlphaFoldDB" id="A0A9Q1LYH9"/>
<evidence type="ECO:0000256" key="2">
    <source>
        <dbReference type="SAM" id="MobiDB-lite"/>
    </source>
</evidence>